<feature type="transmembrane region" description="Helical" evidence="1">
    <location>
        <begin position="58"/>
        <end position="76"/>
    </location>
</feature>
<dbReference type="AlphaFoldDB" id="A0A1C5ILI7"/>
<evidence type="ECO:0000313" key="3">
    <source>
        <dbReference type="EMBL" id="SCG58881.1"/>
    </source>
</evidence>
<dbReference type="EMBL" id="FMDN01000013">
    <property type="protein sequence ID" value="SCG58881.1"/>
    <property type="molecule type" value="Genomic_DNA"/>
</dbReference>
<dbReference type="STRING" id="47864.GA0070560_11322"/>
<name>A0A1C5ILI7_9ACTN</name>
<accession>A0A1C5ILI7</accession>
<reference evidence="4" key="1">
    <citation type="submission" date="2016-06" db="EMBL/GenBank/DDBJ databases">
        <authorList>
            <person name="Varghese N."/>
        </authorList>
    </citation>
    <scope>NUCLEOTIDE SEQUENCE [LARGE SCALE GENOMIC DNA]</scope>
    <source>
        <strain evidence="4">DSM 43171</strain>
    </source>
</reference>
<evidence type="ECO:0000313" key="4">
    <source>
        <dbReference type="Proteomes" id="UP000199408"/>
    </source>
</evidence>
<dbReference type="Proteomes" id="UP000199408">
    <property type="component" value="Unassembled WGS sequence"/>
</dbReference>
<dbReference type="InterPro" id="IPR040884">
    <property type="entry name" value="SLATT_1"/>
</dbReference>
<keyword evidence="1" id="KW-0812">Transmembrane</keyword>
<feature type="transmembrane region" description="Helical" evidence="1">
    <location>
        <begin position="29"/>
        <end position="52"/>
    </location>
</feature>
<dbReference type="OrthoDB" id="4527901at2"/>
<gene>
    <name evidence="3" type="ORF">GA0070560_11322</name>
</gene>
<protein>
    <recommendedName>
        <fullName evidence="2">SMODS and SLOG-associating 2TM effector domain-containing protein</fullName>
    </recommendedName>
</protein>
<feature type="transmembrane region" description="Helical" evidence="1">
    <location>
        <begin position="188"/>
        <end position="206"/>
    </location>
</feature>
<dbReference type="Pfam" id="PF18181">
    <property type="entry name" value="SLATT_1"/>
    <property type="match status" value="1"/>
</dbReference>
<dbReference type="RefSeq" id="WP_091298562.1">
    <property type="nucleotide sequence ID" value="NZ_FMDN01000013.1"/>
</dbReference>
<proteinExistence type="predicted"/>
<organism evidence="3 4">
    <name type="scientific">Micromonospora halophytica</name>
    <dbReference type="NCBI Taxonomy" id="47864"/>
    <lineage>
        <taxon>Bacteria</taxon>
        <taxon>Bacillati</taxon>
        <taxon>Actinomycetota</taxon>
        <taxon>Actinomycetes</taxon>
        <taxon>Micromonosporales</taxon>
        <taxon>Micromonosporaceae</taxon>
        <taxon>Micromonospora</taxon>
    </lineage>
</organism>
<sequence>MERVDTATVVWREHRRWSRAAGAVKRSIVFWRGAALAAGVCGAVLATAAVQVGPGSPVGRVMAVLSAVALAVVPVVRVSRLGRDRVEAWTRVRATSEALKAQVYLHLAGAQPYDGPDRDQRLRAVAGTIEDDVADLAGLTLTVADADTPLPAVRDGDSYAARRLRPQIDDYYRSGALRHQRRLTRFRTAEFVVAALGAVLGAVAATTGAGGVGAWVAVVTVVGASLTAHVSAARYEHLVVSYLATARQLRALLQEWETTTDRTPAAVGAFVRAAEDAIARENQSWLAAWTHDDEPR</sequence>
<feature type="transmembrane region" description="Helical" evidence="1">
    <location>
        <begin position="212"/>
        <end position="232"/>
    </location>
</feature>
<feature type="domain" description="SMODS and SLOG-associating 2TM effector" evidence="2">
    <location>
        <begin position="159"/>
        <end position="285"/>
    </location>
</feature>
<dbReference type="InterPro" id="IPR025325">
    <property type="entry name" value="DUF4231"/>
</dbReference>
<evidence type="ECO:0000259" key="2">
    <source>
        <dbReference type="Pfam" id="PF18181"/>
    </source>
</evidence>
<dbReference type="Pfam" id="PF14015">
    <property type="entry name" value="DUF4231"/>
    <property type="match status" value="1"/>
</dbReference>
<dbReference type="NCBIfam" id="NF033634">
    <property type="entry name" value="SLATT_1"/>
    <property type="match status" value="1"/>
</dbReference>
<keyword evidence="1" id="KW-1133">Transmembrane helix</keyword>
<keyword evidence="1" id="KW-0472">Membrane</keyword>
<keyword evidence="4" id="KW-1185">Reference proteome</keyword>
<evidence type="ECO:0000256" key="1">
    <source>
        <dbReference type="SAM" id="Phobius"/>
    </source>
</evidence>